<proteinExistence type="inferred from homology"/>
<dbReference type="GO" id="GO:0005524">
    <property type="term" value="F:ATP binding"/>
    <property type="evidence" value="ECO:0007669"/>
    <property type="project" value="UniProtKB-KW"/>
</dbReference>
<evidence type="ECO:0000256" key="7">
    <source>
        <dbReference type="RuleBase" id="RU000492"/>
    </source>
</evidence>
<evidence type="ECO:0000256" key="2">
    <source>
        <dbReference type="ARBA" id="ARBA00022801"/>
    </source>
</evidence>
<feature type="domain" description="Helicase C-terminal" evidence="10">
    <location>
        <begin position="216"/>
        <end position="382"/>
    </location>
</feature>
<dbReference type="GO" id="GO:0003724">
    <property type="term" value="F:RNA helicase activity"/>
    <property type="evidence" value="ECO:0007669"/>
    <property type="project" value="InterPro"/>
</dbReference>
<organism evidence="12 13">
    <name type="scientific">Chitinophaga flava</name>
    <dbReference type="NCBI Taxonomy" id="2259036"/>
    <lineage>
        <taxon>Bacteria</taxon>
        <taxon>Pseudomonadati</taxon>
        <taxon>Bacteroidota</taxon>
        <taxon>Chitinophagia</taxon>
        <taxon>Chitinophagales</taxon>
        <taxon>Chitinophagaceae</taxon>
        <taxon>Chitinophaga</taxon>
    </lineage>
</organism>
<dbReference type="SMART" id="SM00487">
    <property type="entry name" value="DEXDc"/>
    <property type="match status" value="1"/>
</dbReference>
<dbReference type="CDD" id="cd18787">
    <property type="entry name" value="SF2_C_DEAD"/>
    <property type="match status" value="1"/>
</dbReference>
<dbReference type="SUPFAM" id="SSF52540">
    <property type="entry name" value="P-loop containing nucleoside triphosphate hydrolases"/>
    <property type="match status" value="1"/>
</dbReference>
<dbReference type="GO" id="GO:0016787">
    <property type="term" value="F:hydrolase activity"/>
    <property type="evidence" value="ECO:0007669"/>
    <property type="project" value="UniProtKB-KW"/>
</dbReference>
<dbReference type="InterPro" id="IPR001650">
    <property type="entry name" value="Helicase_C-like"/>
</dbReference>
<dbReference type="SMART" id="SM00490">
    <property type="entry name" value="HELICc"/>
    <property type="match status" value="1"/>
</dbReference>
<feature type="compositionally biased region" description="Gly residues" evidence="8">
    <location>
        <begin position="543"/>
        <end position="556"/>
    </location>
</feature>
<dbReference type="GO" id="GO:0005829">
    <property type="term" value="C:cytosol"/>
    <property type="evidence" value="ECO:0007669"/>
    <property type="project" value="TreeGrafter"/>
</dbReference>
<keyword evidence="1 7" id="KW-0547">Nucleotide-binding</keyword>
<comment type="similarity">
    <text evidence="5 7">Belongs to the DEAD box helicase family.</text>
</comment>
<dbReference type="PROSITE" id="PS51194">
    <property type="entry name" value="HELICASE_CTER"/>
    <property type="match status" value="1"/>
</dbReference>
<keyword evidence="2 7" id="KW-0378">Hydrolase</keyword>
<keyword evidence="3 7" id="KW-0347">Helicase</keyword>
<evidence type="ECO:0000256" key="1">
    <source>
        <dbReference type="ARBA" id="ARBA00022741"/>
    </source>
</evidence>
<evidence type="ECO:0000256" key="5">
    <source>
        <dbReference type="ARBA" id="ARBA00038437"/>
    </source>
</evidence>
<comment type="caution">
    <text evidence="12">The sequence shown here is derived from an EMBL/GenBank/DDBJ whole genome shotgun (WGS) entry which is preliminary data.</text>
</comment>
<gene>
    <name evidence="12" type="ORF">DF182_02710</name>
</gene>
<dbReference type="InterPro" id="IPR000629">
    <property type="entry name" value="RNA-helicase_DEAD-box_CS"/>
</dbReference>
<dbReference type="InterPro" id="IPR011545">
    <property type="entry name" value="DEAD/DEAH_box_helicase_dom"/>
</dbReference>
<name>A0A365XZX5_9BACT</name>
<evidence type="ECO:0000313" key="13">
    <source>
        <dbReference type="Proteomes" id="UP000253410"/>
    </source>
</evidence>
<evidence type="ECO:0000256" key="4">
    <source>
        <dbReference type="ARBA" id="ARBA00022840"/>
    </source>
</evidence>
<feature type="domain" description="Helicase ATP-binding" evidence="9">
    <location>
        <begin position="34"/>
        <end position="205"/>
    </location>
</feature>
<dbReference type="Pfam" id="PF00270">
    <property type="entry name" value="DEAD"/>
    <property type="match status" value="1"/>
</dbReference>
<dbReference type="GO" id="GO:0003676">
    <property type="term" value="F:nucleic acid binding"/>
    <property type="evidence" value="ECO:0007669"/>
    <property type="project" value="InterPro"/>
</dbReference>
<dbReference type="PROSITE" id="PS51192">
    <property type="entry name" value="HELICASE_ATP_BIND_1"/>
    <property type="match status" value="1"/>
</dbReference>
<dbReference type="PANTHER" id="PTHR47959">
    <property type="entry name" value="ATP-DEPENDENT RNA HELICASE RHLE-RELATED"/>
    <property type="match status" value="1"/>
</dbReference>
<dbReference type="InterPro" id="IPR050079">
    <property type="entry name" value="DEAD_box_RNA_helicase"/>
</dbReference>
<dbReference type="CDD" id="cd12252">
    <property type="entry name" value="RRM_DbpA"/>
    <property type="match status" value="1"/>
</dbReference>
<feature type="short sequence motif" description="Q motif" evidence="6">
    <location>
        <begin position="2"/>
        <end position="30"/>
    </location>
</feature>
<keyword evidence="4 7" id="KW-0067">ATP-binding</keyword>
<dbReference type="PANTHER" id="PTHR47959:SF13">
    <property type="entry name" value="ATP-DEPENDENT RNA HELICASE RHLE"/>
    <property type="match status" value="1"/>
</dbReference>
<dbReference type="InterPro" id="IPR012677">
    <property type="entry name" value="Nucleotide-bd_a/b_plait_sf"/>
</dbReference>
<dbReference type="EMBL" id="QFFJ01000001">
    <property type="protein sequence ID" value="RBL91541.1"/>
    <property type="molecule type" value="Genomic_DNA"/>
</dbReference>
<evidence type="ECO:0000256" key="6">
    <source>
        <dbReference type="PROSITE-ProRule" id="PRU00552"/>
    </source>
</evidence>
<dbReference type="InterPro" id="IPR005580">
    <property type="entry name" value="DbpA/CsdA_RNA-bd_dom"/>
</dbReference>
<evidence type="ECO:0000259" key="9">
    <source>
        <dbReference type="PROSITE" id="PS51192"/>
    </source>
</evidence>
<dbReference type="InterPro" id="IPR044742">
    <property type="entry name" value="DEAD/DEAH_RhlB"/>
</dbReference>
<evidence type="ECO:0000256" key="3">
    <source>
        <dbReference type="ARBA" id="ARBA00022806"/>
    </source>
</evidence>
<dbReference type="Pfam" id="PF00271">
    <property type="entry name" value="Helicase_C"/>
    <property type="match status" value="1"/>
</dbReference>
<dbReference type="RefSeq" id="WP_113614140.1">
    <property type="nucleotide sequence ID" value="NZ_QFFJ01000001.1"/>
</dbReference>
<feature type="domain" description="DEAD-box RNA helicase Q" evidence="11">
    <location>
        <begin position="2"/>
        <end position="30"/>
    </location>
</feature>
<dbReference type="OrthoDB" id="634931at2"/>
<dbReference type="Pfam" id="PF03880">
    <property type="entry name" value="DbpA"/>
    <property type="match status" value="1"/>
</dbReference>
<sequence>MTTFESLGLQEPILKGITDLGFVSPTPIQEQAIPVLLSGDRDFVGLAQTGTGKTAAFGLPLLQQLDLTINKPQGLILCPTRELCLQITNDLKNFSKYLGVVNIVAVYGGSSIVQQLRDLKRGVHIVVATPGRLLDIIDRGAINFDNVRYAVLDEADEMLNMGFQEDINSILSNTPEAKTTWLFSATMPQEVRRIAKKYMEDPFELTVGTKNSGNANIEHEYYVVRPRERYAALKRIVDYNPDIFGIIFTRTKIESQEIAESLIKDGYNADALHGDLTQQQRDKVMKRFREKALQVLVATDVAARGIDVDNVTHVINYDLPDDVENYTHRSGRTGRAGRSGVSIAVIGGRDIGKIRQIERVIGKKFVKAEVPDGFAVCEKQLFGLVHKVHNVTVNEEQIEPYLERIYEEFASMTKEELIKRFASLEFNQFLEYYQDAPDLNVKDDKRSGEEGRDRRSSGKFTRLFINLGSVDDFTRGDMLRYLCDNTGLRGNKIGRIDLKGVYSFFEVENDEVEKVTQSFKKVEYNGRSVRIEMSQDGDKRGGGRSYGGNREGGGGSPRKRSWSPGGGGARTGEKREFSGGGRPPFKRKY</sequence>
<evidence type="ECO:0000259" key="10">
    <source>
        <dbReference type="PROSITE" id="PS51194"/>
    </source>
</evidence>
<evidence type="ECO:0000256" key="8">
    <source>
        <dbReference type="SAM" id="MobiDB-lite"/>
    </source>
</evidence>
<dbReference type="PROSITE" id="PS00039">
    <property type="entry name" value="DEAD_ATP_HELICASE"/>
    <property type="match status" value="1"/>
</dbReference>
<dbReference type="Gene3D" id="3.40.50.300">
    <property type="entry name" value="P-loop containing nucleotide triphosphate hydrolases"/>
    <property type="match status" value="2"/>
</dbReference>
<accession>A0A365XZX5</accession>
<dbReference type="Proteomes" id="UP000253410">
    <property type="component" value="Unassembled WGS sequence"/>
</dbReference>
<dbReference type="PROSITE" id="PS51195">
    <property type="entry name" value="Q_MOTIF"/>
    <property type="match status" value="1"/>
</dbReference>
<dbReference type="InterPro" id="IPR027417">
    <property type="entry name" value="P-loop_NTPase"/>
</dbReference>
<dbReference type="AlphaFoldDB" id="A0A365XZX5"/>
<protein>
    <submittedName>
        <fullName evidence="12">ATP-dependent RNA helicase</fullName>
    </submittedName>
</protein>
<evidence type="ECO:0000259" key="11">
    <source>
        <dbReference type="PROSITE" id="PS51195"/>
    </source>
</evidence>
<reference evidence="12 13" key="1">
    <citation type="submission" date="2018-05" db="EMBL/GenBank/DDBJ databases">
        <title>Chitinophaga sp. K3CV102501T nov., isolated from isolated from a monsoon evergreen broad-leaved forest soil.</title>
        <authorList>
            <person name="Lv Y."/>
        </authorList>
    </citation>
    <scope>NUCLEOTIDE SEQUENCE [LARGE SCALE GENOMIC DNA]</scope>
    <source>
        <strain evidence="12 13">GDMCC 1.1325</strain>
    </source>
</reference>
<dbReference type="InterPro" id="IPR014014">
    <property type="entry name" value="RNA_helicase_DEAD_Q_motif"/>
</dbReference>
<evidence type="ECO:0000313" key="12">
    <source>
        <dbReference type="EMBL" id="RBL91541.1"/>
    </source>
</evidence>
<dbReference type="CDD" id="cd00268">
    <property type="entry name" value="DEADc"/>
    <property type="match status" value="1"/>
</dbReference>
<dbReference type="InterPro" id="IPR014001">
    <property type="entry name" value="Helicase_ATP-bd"/>
</dbReference>
<feature type="region of interest" description="Disordered" evidence="8">
    <location>
        <begin position="531"/>
        <end position="589"/>
    </location>
</feature>
<dbReference type="Gene3D" id="3.30.70.330">
    <property type="match status" value="1"/>
</dbReference>
<keyword evidence="13" id="KW-1185">Reference proteome</keyword>